<evidence type="ECO:0000313" key="2">
    <source>
        <dbReference type="EMBL" id="SDE81619.1"/>
    </source>
</evidence>
<dbReference type="SMART" id="SM00903">
    <property type="entry name" value="Flavin_Reduct"/>
    <property type="match status" value="1"/>
</dbReference>
<feature type="domain" description="Flavin reductase like" evidence="1">
    <location>
        <begin position="19"/>
        <end position="167"/>
    </location>
</feature>
<dbReference type="Proteomes" id="UP000198994">
    <property type="component" value="Unassembled WGS sequence"/>
</dbReference>
<dbReference type="GO" id="GO:0016646">
    <property type="term" value="F:oxidoreductase activity, acting on the CH-NH group of donors, NAD or NADP as acceptor"/>
    <property type="evidence" value="ECO:0007669"/>
    <property type="project" value="UniProtKB-ARBA"/>
</dbReference>
<organism evidence="2 3">
    <name type="scientific">Salipiger thiooxidans</name>
    <dbReference type="NCBI Taxonomy" id="282683"/>
    <lineage>
        <taxon>Bacteria</taxon>
        <taxon>Pseudomonadati</taxon>
        <taxon>Pseudomonadota</taxon>
        <taxon>Alphaproteobacteria</taxon>
        <taxon>Rhodobacterales</taxon>
        <taxon>Roseobacteraceae</taxon>
        <taxon>Salipiger</taxon>
    </lineage>
</organism>
<dbReference type="RefSeq" id="WP_008887768.1">
    <property type="nucleotide sequence ID" value="NZ_FNAV01000008.1"/>
</dbReference>
<keyword evidence="3" id="KW-1185">Reference proteome</keyword>
<dbReference type="InterPro" id="IPR012349">
    <property type="entry name" value="Split_barrel_FMN-bd"/>
</dbReference>
<dbReference type="EMBL" id="FNAV01000008">
    <property type="protein sequence ID" value="SDE81619.1"/>
    <property type="molecule type" value="Genomic_DNA"/>
</dbReference>
<name>A0A1G7G0M8_9RHOB</name>
<dbReference type="Gene3D" id="2.30.110.10">
    <property type="entry name" value="Electron Transport, Fmn-binding Protein, Chain A"/>
    <property type="match status" value="1"/>
</dbReference>
<protein>
    <submittedName>
        <fullName evidence="2">NADH-FMN oxidoreductase RutF, flavin reductase (DIM6/NTAB) family</fullName>
    </submittedName>
</protein>
<reference evidence="3" key="1">
    <citation type="submission" date="2016-10" db="EMBL/GenBank/DDBJ databases">
        <authorList>
            <person name="Varghese N."/>
            <person name="Submissions S."/>
        </authorList>
    </citation>
    <scope>NUCLEOTIDE SEQUENCE [LARGE SCALE GENOMIC DNA]</scope>
    <source>
        <strain evidence="3">DSM 10146</strain>
    </source>
</reference>
<accession>A0A1G7G0M8</accession>
<evidence type="ECO:0000259" key="1">
    <source>
        <dbReference type="SMART" id="SM00903"/>
    </source>
</evidence>
<dbReference type="InterPro" id="IPR002563">
    <property type="entry name" value="Flavin_Rdtase-like_dom"/>
</dbReference>
<dbReference type="PANTHER" id="PTHR43812:SF2">
    <property type="entry name" value="FLAVIN REDUCTASE LIKE DOMAIN-CONTAINING PROTEIN"/>
    <property type="match status" value="1"/>
</dbReference>
<evidence type="ECO:0000313" key="3">
    <source>
        <dbReference type="Proteomes" id="UP000198994"/>
    </source>
</evidence>
<dbReference type="STRING" id="282683.SAMN04488105_10832"/>
<dbReference type="Pfam" id="PF01613">
    <property type="entry name" value="Flavin_Reduct"/>
    <property type="match status" value="1"/>
</dbReference>
<dbReference type="PANTHER" id="PTHR43812">
    <property type="entry name" value="BLR2425 PROTEIN"/>
    <property type="match status" value="1"/>
</dbReference>
<gene>
    <name evidence="2" type="ORF">SAMN04488105_10832</name>
</gene>
<dbReference type="GO" id="GO:0010181">
    <property type="term" value="F:FMN binding"/>
    <property type="evidence" value="ECO:0007669"/>
    <property type="project" value="InterPro"/>
</dbReference>
<proteinExistence type="predicted"/>
<dbReference type="SUPFAM" id="SSF50475">
    <property type="entry name" value="FMN-binding split barrel"/>
    <property type="match status" value="1"/>
</dbReference>
<sequence length="203" mass="22154">MFYDPRTEHHGLPHNPWMALIVPRPIGWISTVSAEGTPNLAPYSAFNTVAANPPHVMFSSDSAKDSITNAETTGHFCVNIATWELREAMNLSSAPYAPDVDEFAAVGLTAEPCRNIPGVRVAEAPVSIECRVAQIVGLAPATGATCTNRIVFGEVMGIHIDQRVLRDGKVDLALLQPLARLGYRDYTVVRESFEMLRPVLDQN</sequence>
<dbReference type="OrthoDB" id="9783347at2"/>
<dbReference type="AlphaFoldDB" id="A0A1G7G0M8"/>